<protein>
    <recommendedName>
        <fullName evidence="11">GH16 domain-containing protein</fullName>
    </recommendedName>
</protein>
<keyword evidence="6 10" id="KW-0472">Membrane</keyword>
<evidence type="ECO:0000256" key="9">
    <source>
        <dbReference type="SAM" id="MobiDB-lite"/>
    </source>
</evidence>
<evidence type="ECO:0000256" key="6">
    <source>
        <dbReference type="ARBA" id="ARBA00023136"/>
    </source>
</evidence>
<feature type="transmembrane region" description="Helical" evidence="10">
    <location>
        <begin position="115"/>
        <end position="138"/>
    </location>
</feature>
<evidence type="ECO:0000256" key="5">
    <source>
        <dbReference type="ARBA" id="ARBA00022989"/>
    </source>
</evidence>
<evidence type="ECO:0000256" key="3">
    <source>
        <dbReference type="ARBA" id="ARBA00022692"/>
    </source>
</evidence>
<dbReference type="SUPFAM" id="SSF49899">
    <property type="entry name" value="Concanavalin A-like lectins/glucanases"/>
    <property type="match status" value="1"/>
</dbReference>
<comment type="similarity">
    <text evidence="2">Belongs to the SKN1/KRE6 family.</text>
</comment>
<organism evidence="12 13">
    <name type="scientific">Ganoderma sinense ZZ0214-1</name>
    <dbReference type="NCBI Taxonomy" id="1077348"/>
    <lineage>
        <taxon>Eukaryota</taxon>
        <taxon>Fungi</taxon>
        <taxon>Dikarya</taxon>
        <taxon>Basidiomycota</taxon>
        <taxon>Agaricomycotina</taxon>
        <taxon>Agaricomycetes</taxon>
        <taxon>Polyporales</taxon>
        <taxon>Polyporaceae</taxon>
        <taxon>Ganoderma</taxon>
    </lineage>
</organism>
<reference evidence="12 13" key="1">
    <citation type="journal article" date="2015" name="Sci. Rep.">
        <title>Chromosome-level genome map provides insights into diverse defense mechanisms in the medicinal fungus Ganoderma sinense.</title>
        <authorList>
            <person name="Zhu Y."/>
            <person name="Xu J."/>
            <person name="Sun C."/>
            <person name="Zhou S."/>
            <person name="Xu H."/>
            <person name="Nelson D.R."/>
            <person name="Qian J."/>
            <person name="Song J."/>
            <person name="Luo H."/>
            <person name="Xiang L."/>
            <person name="Li Y."/>
            <person name="Xu Z."/>
            <person name="Ji A."/>
            <person name="Wang L."/>
            <person name="Lu S."/>
            <person name="Hayward A."/>
            <person name="Sun W."/>
            <person name="Li X."/>
            <person name="Schwartz D.C."/>
            <person name="Wang Y."/>
            <person name="Chen S."/>
        </authorList>
    </citation>
    <scope>NUCLEOTIDE SEQUENCE [LARGE SCALE GENOMIC DNA]</scope>
    <source>
        <strain evidence="12 13">ZZ0214-1</strain>
    </source>
</reference>
<dbReference type="Gene3D" id="2.60.120.200">
    <property type="match status" value="2"/>
</dbReference>
<dbReference type="GO" id="GO:0031505">
    <property type="term" value="P:fungal-type cell wall organization"/>
    <property type="evidence" value="ECO:0007669"/>
    <property type="project" value="TreeGrafter"/>
</dbReference>
<feature type="compositionally biased region" description="Basic and acidic residues" evidence="9">
    <location>
        <begin position="82"/>
        <end position="100"/>
    </location>
</feature>
<feature type="region of interest" description="Disordered" evidence="9">
    <location>
        <begin position="78"/>
        <end position="100"/>
    </location>
</feature>
<dbReference type="GO" id="GO:0005886">
    <property type="term" value="C:plasma membrane"/>
    <property type="evidence" value="ECO:0007669"/>
    <property type="project" value="TreeGrafter"/>
</dbReference>
<keyword evidence="8" id="KW-0961">Cell wall biogenesis/degradation</keyword>
<proteinExistence type="inferred from homology"/>
<dbReference type="InterPro" id="IPR000757">
    <property type="entry name" value="Beta-glucanase-like"/>
</dbReference>
<dbReference type="OrthoDB" id="412647at2759"/>
<dbReference type="EMBL" id="AYKW01000012">
    <property type="protein sequence ID" value="PIL31841.1"/>
    <property type="molecule type" value="Genomic_DNA"/>
</dbReference>
<dbReference type="PANTHER" id="PTHR31361">
    <property type="entry name" value="BETA-GLUCAN SYNTHESIS-ASSOCIATED PROTEIN KRE6-RELATED"/>
    <property type="match status" value="1"/>
</dbReference>
<evidence type="ECO:0000256" key="8">
    <source>
        <dbReference type="ARBA" id="ARBA00023316"/>
    </source>
</evidence>
<sequence>MASQMRQTPYAQPQSAAPSTASLLGPGTQGVRADPRLRSVGSMASLSDSRYASSARHDSMPASLSDKYSLAPDPSSWGADLSVDHQEGDDYLHNPDPRRDYKSDKGGHIFTSRGLANLGCLFILCVGMLTLFAGYPLITYFTRTPQSTRGGFNLGGINASGQVPSMPGNWGLIDTDTPQSEYTYSDFVSGKQWQLIFSDEFNVDGRTFYPGDDPYWEAVDLHYWQTNNMEWYDPEAITTRNGSLEITLERKETHDLNFQGGMMSTWNKFCFTGGMVLASVVLPGINNVVGLWPAIWTMGNLGRAGYGASLEGMWPYTYDSCDVGTLANQTLNNLPIAATNTGTKDYGYELSYLPGQKLSRCTCAGESHPGPVHSDGTYVGRSAPEIDIFEAQITGDPLTGQVSQSAQWGPFNEYYTWFNTSDNLIIPDPTISSLNGYKGAAFQQASSVVTETNQQAYELTGNVYSVYGIQYKPGFDGAYISWISDGKLAWTLHQAGFAADTVVEIGPRPVPQEPMYIIANLGMSSNFGFVDLDHLTFPTTMKVDWIRVYQDPDNINIGCDPSDFPTAAYIKEYIEAYTNPNLTTWRDDFKQPFPKNSFLGQC</sequence>
<dbReference type="GO" id="GO:0006078">
    <property type="term" value="P:(1-&gt;6)-beta-D-glucan biosynthetic process"/>
    <property type="evidence" value="ECO:0007669"/>
    <property type="project" value="TreeGrafter"/>
</dbReference>
<evidence type="ECO:0000256" key="2">
    <source>
        <dbReference type="ARBA" id="ARBA00010962"/>
    </source>
</evidence>
<feature type="domain" description="GH16" evidence="11">
    <location>
        <begin position="177"/>
        <end position="554"/>
    </location>
</feature>
<keyword evidence="3 10" id="KW-0812">Transmembrane</keyword>
<dbReference type="Pfam" id="PF03935">
    <property type="entry name" value="SKN1_KRE6_Sbg1"/>
    <property type="match status" value="1"/>
</dbReference>
<dbReference type="PANTHER" id="PTHR31361:SF1">
    <property type="entry name" value="BETA-GLUCAN SYNTHESIS-ASSOCIATED PROTEIN KRE6-RELATED"/>
    <property type="match status" value="1"/>
</dbReference>
<gene>
    <name evidence="12" type="ORF">GSI_06545</name>
</gene>
<evidence type="ECO:0000313" key="12">
    <source>
        <dbReference type="EMBL" id="PIL31841.1"/>
    </source>
</evidence>
<dbReference type="AlphaFoldDB" id="A0A2G8SDM4"/>
<name>A0A2G8SDM4_9APHY</name>
<keyword evidence="13" id="KW-1185">Reference proteome</keyword>
<dbReference type="InterPro" id="IPR005629">
    <property type="entry name" value="Skn1/Kre6/Sbg1"/>
</dbReference>
<dbReference type="GO" id="GO:0015926">
    <property type="term" value="F:glucosidase activity"/>
    <property type="evidence" value="ECO:0007669"/>
    <property type="project" value="TreeGrafter"/>
</dbReference>
<feature type="region of interest" description="Disordered" evidence="9">
    <location>
        <begin position="1"/>
        <end position="39"/>
    </location>
</feature>
<evidence type="ECO:0000259" key="11">
    <source>
        <dbReference type="PROSITE" id="PS51762"/>
    </source>
</evidence>
<dbReference type="FunFam" id="2.60.120.200:FF:000135">
    <property type="entry name" value="Related to KRE6-glucan synthase subunit"/>
    <property type="match status" value="1"/>
</dbReference>
<evidence type="ECO:0000256" key="4">
    <source>
        <dbReference type="ARBA" id="ARBA00022968"/>
    </source>
</evidence>
<dbReference type="Proteomes" id="UP000230002">
    <property type="component" value="Unassembled WGS sequence"/>
</dbReference>
<dbReference type="InterPro" id="IPR013320">
    <property type="entry name" value="ConA-like_dom_sf"/>
</dbReference>
<evidence type="ECO:0000313" key="13">
    <source>
        <dbReference type="Proteomes" id="UP000230002"/>
    </source>
</evidence>
<feature type="compositionally biased region" description="Low complexity" evidence="9">
    <location>
        <begin position="7"/>
        <end position="22"/>
    </location>
</feature>
<accession>A0A2G8SDM4</accession>
<dbReference type="GO" id="GO:0005789">
    <property type="term" value="C:endoplasmic reticulum membrane"/>
    <property type="evidence" value="ECO:0007669"/>
    <property type="project" value="TreeGrafter"/>
</dbReference>
<keyword evidence="4" id="KW-0735">Signal-anchor</keyword>
<dbReference type="PROSITE" id="PS51762">
    <property type="entry name" value="GH16_2"/>
    <property type="match status" value="1"/>
</dbReference>
<comment type="subcellular location">
    <subcellularLocation>
        <location evidence="1">Membrane</location>
        <topology evidence="1">Single-pass type II membrane protein</topology>
    </subcellularLocation>
</comment>
<evidence type="ECO:0000256" key="1">
    <source>
        <dbReference type="ARBA" id="ARBA00004606"/>
    </source>
</evidence>
<evidence type="ECO:0000256" key="10">
    <source>
        <dbReference type="SAM" id="Phobius"/>
    </source>
</evidence>
<evidence type="ECO:0000256" key="7">
    <source>
        <dbReference type="ARBA" id="ARBA00023180"/>
    </source>
</evidence>
<dbReference type="FunFam" id="2.60.120.200:FF:000259">
    <property type="entry name" value="Chromosome 9, whole genome shotgun sequence"/>
    <property type="match status" value="1"/>
</dbReference>
<keyword evidence="7" id="KW-0325">Glycoprotein</keyword>
<keyword evidence="5 10" id="KW-1133">Transmembrane helix</keyword>
<comment type="caution">
    <text evidence="12">The sequence shown here is derived from an EMBL/GenBank/DDBJ whole genome shotgun (WGS) entry which is preliminary data.</text>
</comment>
<dbReference type="STRING" id="1077348.A0A2G8SDM4"/>